<feature type="chain" id="PRO_5003903940" description="Apolipoprotein A-II" evidence="9">
    <location>
        <begin position="19"/>
        <end position="103"/>
    </location>
</feature>
<reference evidence="11" key="2">
    <citation type="journal article" date="2013" name="Nat. Genet.">
        <title>The draft genomes of soft-shell turtle and green sea turtle yield insights into the development and evolution of the turtle-specific body plan.</title>
        <authorList>
            <person name="Wang Z."/>
            <person name="Pascual-Anaya J."/>
            <person name="Zadissa A."/>
            <person name="Li W."/>
            <person name="Niimura Y."/>
            <person name="Huang Z."/>
            <person name="Li C."/>
            <person name="White S."/>
            <person name="Xiong Z."/>
            <person name="Fang D."/>
            <person name="Wang B."/>
            <person name="Ming Y."/>
            <person name="Chen Y."/>
            <person name="Zheng Y."/>
            <person name="Kuraku S."/>
            <person name="Pignatelli M."/>
            <person name="Herrero J."/>
            <person name="Beal K."/>
            <person name="Nozawa M."/>
            <person name="Li Q."/>
            <person name="Wang J."/>
            <person name="Zhang H."/>
            <person name="Yu L."/>
            <person name="Shigenobu S."/>
            <person name="Wang J."/>
            <person name="Liu J."/>
            <person name="Flicek P."/>
            <person name="Searle S."/>
            <person name="Wang J."/>
            <person name="Kuratani S."/>
            <person name="Yin Y."/>
            <person name="Aken B."/>
            <person name="Zhang G."/>
            <person name="Irie N."/>
        </authorList>
    </citation>
    <scope>NUCLEOTIDE SEQUENCE [LARGE SCALE GENOMIC DNA]</scope>
    <source>
        <strain evidence="11">Daiwa-1</strain>
    </source>
</reference>
<feature type="signal peptide" evidence="9">
    <location>
        <begin position="1"/>
        <end position="18"/>
    </location>
</feature>
<dbReference type="CTD" id="336"/>
<dbReference type="GeneTree" id="ENSGT01070000256692"/>
<dbReference type="PANTHER" id="PTHR11027">
    <property type="entry name" value="APOLIPOPROTEIN A-II"/>
    <property type="match status" value="1"/>
</dbReference>
<comment type="similarity">
    <text evidence="2">Belongs to the apolipoprotein A2 family.</text>
</comment>
<evidence type="ECO:0000313" key="10">
    <source>
        <dbReference type="Ensembl" id="ENSPSIP00000005294.1"/>
    </source>
</evidence>
<dbReference type="AlphaFoldDB" id="K7FB84"/>
<dbReference type="GO" id="GO:0034366">
    <property type="term" value="C:spherical high-density lipoprotein particle"/>
    <property type="evidence" value="ECO:0007669"/>
    <property type="project" value="TreeGrafter"/>
</dbReference>
<dbReference type="SUPFAM" id="SSF82936">
    <property type="entry name" value="Apolipoprotein A-II"/>
    <property type="match status" value="1"/>
</dbReference>
<dbReference type="KEGG" id="pss:102447730"/>
<evidence type="ECO:0000256" key="6">
    <source>
        <dbReference type="ARBA" id="ARBA00022850"/>
    </source>
</evidence>
<keyword evidence="11" id="KW-1185">Reference proteome</keyword>
<dbReference type="GO" id="GO:0008289">
    <property type="term" value="F:lipid binding"/>
    <property type="evidence" value="ECO:0007669"/>
    <property type="project" value="InterPro"/>
</dbReference>
<evidence type="ECO:0000256" key="8">
    <source>
        <dbReference type="ARBA" id="ARBA00030900"/>
    </source>
</evidence>
<dbReference type="Pfam" id="PF04711">
    <property type="entry name" value="ApoA-II"/>
    <property type="match status" value="1"/>
</dbReference>
<comment type="subcellular location">
    <subcellularLocation>
        <location evidence="1">Secreted</location>
    </subcellularLocation>
</comment>
<accession>K7FB84</accession>
<keyword evidence="7" id="KW-0445">Lipid transport</keyword>
<name>K7FB84_PELSI</name>
<proteinExistence type="inferred from homology"/>
<dbReference type="InterPro" id="IPR006801">
    <property type="entry name" value="ApoA-II"/>
</dbReference>
<dbReference type="HOGENOM" id="CLU_157351_0_0_1"/>
<evidence type="ECO:0000256" key="3">
    <source>
        <dbReference type="ARBA" id="ARBA00022421"/>
    </source>
</evidence>
<dbReference type="GeneID" id="102447730"/>
<dbReference type="RefSeq" id="XP_006115258.1">
    <property type="nucleotide sequence ID" value="XM_006115196.4"/>
</dbReference>
<evidence type="ECO:0000313" key="11">
    <source>
        <dbReference type="Proteomes" id="UP000007267"/>
    </source>
</evidence>
<dbReference type="Gene3D" id="6.10.250.100">
    <property type="match status" value="1"/>
</dbReference>
<reference evidence="11" key="1">
    <citation type="submission" date="2011-10" db="EMBL/GenBank/DDBJ databases">
        <authorList>
            <consortium name="Soft-shell Turtle Genome Consortium"/>
        </authorList>
    </citation>
    <scope>NUCLEOTIDE SEQUENCE [LARGE SCALE GENOMIC DNA]</scope>
    <source>
        <strain evidence="11">Daiwa-1</strain>
    </source>
</reference>
<reference evidence="10" key="3">
    <citation type="submission" date="2025-08" db="UniProtKB">
        <authorList>
            <consortium name="Ensembl"/>
        </authorList>
    </citation>
    <scope>IDENTIFICATION</scope>
</reference>
<dbReference type="PANTHER" id="PTHR11027:SF0">
    <property type="entry name" value="APOLIPOPROTEIN A-II"/>
    <property type="match status" value="1"/>
</dbReference>
<reference evidence="10" key="4">
    <citation type="submission" date="2025-09" db="UniProtKB">
        <authorList>
            <consortium name="Ensembl"/>
        </authorList>
    </citation>
    <scope>IDENTIFICATION</scope>
</reference>
<keyword evidence="6" id="KW-0345">HDL</keyword>
<protein>
    <recommendedName>
        <fullName evidence="3">Apolipoprotein A-II</fullName>
    </recommendedName>
    <alternativeName>
        <fullName evidence="8">Apolipoprotein A2</fullName>
    </alternativeName>
</protein>
<dbReference type="OrthoDB" id="9450770at2759"/>
<evidence type="ECO:0000256" key="5">
    <source>
        <dbReference type="ARBA" id="ARBA00022525"/>
    </source>
</evidence>
<keyword evidence="4" id="KW-0813">Transport</keyword>
<evidence type="ECO:0000256" key="7">
    <source>
        <dbReference type="ARBA" id="ARBA00023055"/>
    </source>
</evidence>
<dbReference type="STRING" id="13735.ENSPSIP00000005294"/>
<dbReference type="eggNOG" id="ENOG502SVYZ">
    <property type="taxonomic scope" value="Eukaryota"/>
</dbReference>
<dbReference type="InterPro" id="IPR036172">
    <property type="entry name" value="ApoA-II_sf"/>
</dbReference>
<dbReference type="EMBL" id="AGCU01034047">
    <property type="status" value="NOT_ANNOTATED_CDS"/>
    <property type="molecule type" value="Genomic_DNA"/>
</dbReference>
<keyword evidence="5" id="KW-0964">Secreted</keyword>
<dbReference type="Proteomes" id="UP000007267">
    <property type="component" value="Unassembled WGS sequence"/>
</dbReference>
<sequence>MKVLVLAVVLLCAYHLEGAVVKREAQEASPTLTEVLSQYYQTVTEYMRKQLPEKEKMEEIKNQAKTYLDQANEQLAPIAKRMHTEFMELINQLIETGKKAAKQ</sequence>
<evidence type="ECO:0000256" key="9">
    <source>
        <dbReference type="SAM" id="SignalP"/>
    </source>
</evidence>
<dbReference type="OMA" id="LTICSFE"/>
<evidence type="ECO:0000256" key="1">
    <source>
        <dbReference type="ARBA" id="ARBA00004613"/>
    </source>
</evidence>
<dbReference type="GO" id="GO:0008035">
    <property type="term" value="F:high-density lipoprotein particle binding"/>
    <property type="evidence" value="ECO:0007669"/>
    <property type="project" value="TreeGrafter"/>
</dbReference>
<dbReference type="GO" id="GO:0120020">
    <property type="term" value="F:cholesterol transfer activity"/>
    <property type="evidence" value="ECO:0007669"/>
    <property type="project" value="TreeGrafter"/>
</dbReference>
<dbReference type="Ensembl" id="ENSPSIT00000005325.1">
    <property type="protein sequence ID" value="ENSPSIP00000005294.1"/>
    <property type="gene ID" value="ENSPSIG00000004930.1"/>
</dbReference>
<dbReference type="GO" id="GO:0030301">
    <property type="term" value="P:cholesterol transport"/>
    <property type="evidence" value="ECO:0007669"/>
    <property type="project" value="TreeGrafter"/>
</dbReference>
<evidence type="ECO:0000256" key="4">
    <source>
        <dbReference type="ARBA" id="ARBA00022448"/>
    </source>
</evidence>
<dbReference type="EMBL" id="AGCU01034046">
    <property type="status" value="NOT_ANNOTATED_CDS"/>
    <property type="molecule type" value="Genomic_DNA"/>
</dbReference>
<organism evidence="10 11">
    <name type="scientific">Pelodiscus sinensis</name>
    <name type="common">Chinese softshell turtle</name>
    <name type="synonym">Trionyx sinensis</name>
    <dbReference type="NCBI Taxonomy" id="13735"/>
    <lineage>
        <taxon>Eukaryota</taxon>
        <taxon>Metazoa</taxon>
        <taxon>Chordata</taxon>
        <taxon>Craniata</taxon>
        <taxon>Vertebrata</taxon>
        <taxon>Euteleostomi</taxon>
        <taxon>Archelosauria</taxon>
        <taxon>Testudinata</taxon>
        <taxon>Testudines</taxon>
        <taxon>Cryptodira</taxon>
        <taxon>Trionychia</taxon>
        <taxon>Trionychidae</taxon>
        <taxon>Pelodiscus</taxon>
    </lineage>
</organism>
<evidence type="ECO:0000256" key="2">
    <source>
        <dbReference type="ARBA" id="ARBA00010232"/>
    </source>
</evidence>
<dbReference type="GO" id="GO:0042157">
    <property type="term" value="P:lipoprotein metabolic process"/>
    <property type="evidence" value="ECO:0007669"/>
    <property type="project" value="InterPro"/>
</dbReference>
<dbReference type="GO" id="GO:0042632">
    <property type="term" value="P:cholesterol homeostasis"/>
    <property type="evidence" value="ECO:0007669"/>
    <property type="project" value="TreeGrafter"/>
</dbReference>
<keyword evidence="9" id="KW-0732">Signal</keyword>